<name>A0A4P8IJ29_9FIRM</name>
<accession>A0A4P8IJ29</accession>
<keyword evidence="2" id="KW-1185">Reference proteome</keyword>
<dbReference type="OrthoDB" id="4846903at2"/>
<sequence length="277" mass="31105">MERWIRENNDRSDYFEALTTGTFPETVLELLKEASLFYHVPAAYLFPVPDMQKPDSLNFFQVDHNWVLALLDGICSVGRNASIDYSHDTEMIVEIYRRALKENGQVRLGLQGKEVSDTGGEIPEVISGFLLNSVLVENFRGLEFRAYDEREGGSPLEALRIETLGRHLLLGIFKGEIKRLEIAQPPEGLHFGFLTEGGVLKKSVRDMNEGRLIKKQADLVWKSKEDRVIDVKASAANLKKTAELPQMTSAEFALEMIQNAQTGVFRMGESKAVEGGL</sequence>
<dbReference type="KEGG" id="arf:AR1Y2_3473"/>
<organism evidence="1 2">
    <name type="scientific">Anaerostipes rhamnosivorans</name>
    <dbReference type="NCBI Taxonomy" id="1229621"/>
    <lineage>
        <taxon>Bacteria</taxon>
        <taxon>Bacillati</taxon>
        <taxon>Bacillota</taxon>
        <taxon>Clostridia</taxon>
        <taxon>Lachnospirales</taxon>
        <taxon>Lachnospiraceae</taxon>
        <taxon>Anaerostipes</taxon>
    </lineage>
</organism>
<protein>
    <submittedName>
        <fullName evidence="1">Uncharacterized protein</fullName>
    </submittedName>
</protein>
<evidence type="ECO:0000313" key="2">
    <source>
        <dbReference type="Proteomes" id="UP000298653"/>
    </source>
</evidence>
<dbReference type="AlphaFoldDB" id="A0A4P8IJ29"/>
<dbReference type="EMBL" id="CP040058">
    <property type="protein sequence ID" value="QCP36927.1"/>
    <property type="molecule type" value="Genomic_DNA"/>
</dbReference>
<gene>
    <name evidence="1" type="ORF">AR1Y2_3473</name>
</gene>
<dbReference type="Proteomes" id="UP000298653">
    <property type="component" value="Chromosome"/>
</dbReference>
<evidence type="ECO:0000313" key="1">
    <source>
        <dbReference type="EMBL" id="QCP36927.1"/>
    </source>
</evidence>
<proteinExistence type="predicted"/>
<reference evidence="1 2" key="1">
    <citation type="submission" date="2019-05" db="EMBL/GenBank/DDBJ databases">
        <title>Complete genome sequencing of Anaerostipes rhamnosivorans.</title>
        <authorList>
            <person name="Bui T.P.N."/>
            <person name="de Vos W.M."/>
        </authorList>
    </citation>
    <scope>NUCLEOTIDE SEQUENCE [LARGE SCALE GENOMIC DNA]</scope>
    <source>
        <strain evidence="1 2">1y2</strain>
    </source>
</reference>